<feature type="region of interest" description="Disordered" evidence="5">
    <location>
        <begin position="1031"/>
        <end position="1062"/>
    </location>
</feature>
<dbReference type="InterPro" id="IPR013083">
    <property type="entry name" value="Znf_RING/FYVE/PHD"/>
</dbReference>
<dbReference type="EMBL" id="MBFS01000629">
    <property type="protein sequence ID" value="PVV02067.1"/>
    <property type="molecule type" value="Genomic_DNA"/>
</dbReference>
<dbReference type="Gene3D" id="3.30.40.10">
    <property type="entry name" value="Zinc/RING finger domain, C3HC4 (zinc finger)"/>
    <property type="match status" value="1"/>
</dbReference>
<evidence type="ECO:0000256" key="1">
    <source>
        <dbReference type="ARBA" id="ARBA00022723"/>
    </source>
</evidence>
<dbReference type="InterPro" id="IPR038765">
    <property type="entry name" value="Papain-like_cys_pep_sf"/>
</dbReference>
<dbReference type="GO" id="GO:0016579">
    <property type="term" value="P:protein deubiquitination"/>
    <property type="evidence" value="ECO:0007669"/>
    <property type="project" value="InterPro"/>
</dbReference>
<dbReference type="InterPro" id="IPR018200">
    <property type="entry name" value="USP_CS"/>
</dbReference>
<dbReference type="STRING" id="133381.A0A2T9ZC06"/>
<evidence type="ECO:0000256" key="3">
    <source>
        <dbReference type="ARBA" id="ARBA00022833"/>
    </source>
</evidence>
<evidence type="ECO:0000256" key="2">
    <source>
        <dbReference type="ARBA" id="ARBA00022771"/>
    </source>
</evidence>
<feature type="region of interest" description="Disordered" evidence="5">
    <location>
        <begin position="1368"/>
        <end position="1390"/>
    </location>
</feature>
<dbReference type="InterPro" id="IPR050164">
    <property type="entry name" value="Peptidase_C19"/>
</dbReference>
<evidence type="ECO:0000313" key="9">
    <source>
        <dbReference type="Proteomes" id="UP000245609"/>
    </source>
</evidence>
<comment type="caution">
    <text evidence="8">The sequence shown here is derived from an EMBL/GenBank/DDBJ whole genome shotgun (WGS) entry which is preliminary data.</text>
</comment>
<proteinExistence type="predicted"/>
<dbReference type="PROSITE" id="PS50235">
    <property type="entry name" value="USP_3"/>
    <property type="match status" value="1"/>
</dbReference>
<dbReference type="PROSITE" id="PS50271">
    <property type="entry name" value="ZF_UBP"/>
    <property type="match status" value="1"/>
</dbReference>
<dbReference type="GO" id="GO:0005634">
    <property type="term" value="C:nucleus"/>
    <property type="evidence" value="ECO:0007669"/>
    <property type="project" value="TreeGrafter"/>
</dbReference>
<dbReference type="Proteomes" id="UP000245609">
    <property type="component" value="Unassembled WGS sequence"/>
</dbReference>
<organism evidence="8 9">
    <name type="scientific">Smittium megazygosporum</name>
    <dbReference type="NCBI Taxonomy" id="133381"/>
    <lineage>
        <taxon>Eukaryota</taxon>
        <taxon>Fungi</taxon>
        <taxon>Fungi incertae sedis</taxon>
        <taxon>Zoopagomycota</taxon>
        <taxon>Kickxellomycotina</taxon>
        <taxon>Harpellomycetes</taxon>
        <taxon>Harpellales</taxon>
        <taxon>Legeriomycetaceae</taxon>
        <taxon>Smittium</taxon>
    </lineage>
</organism>
<feature type="compositionally biased region" description="Polar residues" evidence="5">
    <location>
        <begin position="1368"/>
        <end position="1386"/>
    </location>
</feature>
<dbReference type="PROSITE" id="PS00972">
    <property type="entry name" value="USP_1"/>
    <property type="match status" value="1"/>
</dbReference>
<accession>A0A2T9ZC06</accession>
<feature type="region of interest" description="Disordered" evidence="5">
    <location>
        <begin position="84"/>
        <end position="134"/>
    </location>
</feature>
<keyword evidence="3" id="KW-0862">Zinc</keyword>
<dbReference type="OrthoDB" id="289038at2759"/>
<dbReference type="GO" id="GO:0005829">
    <property type="term" value="C:cytosol"/>
    <property type="evidence" value="ECO:0007669"/>
    <property type="project" value="TreeGrafter"/>
</dbReference>
<dbReference type="InterPro" id="IPR001607">
    <property type="entry name" value="Znf_UBP"/>
</dbReference>
<dbReference type="Pfam" id="PF02148">
    <property type="entry name" value="zf-UBP"/>
    <property type="match status" value="1"/>
</dbReference>
<feature type="region of interest" description="Disordered" evidence="5">
    <location>
        <begin position="599"/>
        <end position="618"/>
    </location>
</feature>
<evidence type="ECO:0000259" key="7">
    <source>
        <dbReference type="PROSITE" id="PS50271"/>
    </source>
</evidence>
<sequence length="1453" mass="160389">MPIISSKSKGITSNFTASNFTSKVSSGSHISSGCPHIKSQIKGIVDRLKVIAPYSIICSRRQTLLLGRRGSQIPLPLTSQINSSTANTNSLDSATIKSESSSNLQATSVSSSNTQSNLESDRSRKRLSEEMPSPLCDTCSTPLDRIHACLECDFYGCWRTGTRKKTCSQAISTNSQGFLDSHPPKASDSHITSHLNETGHTFAVDFYHLQIYCKHCKDYIYDPTMQSWLRGMIIRWYAALCDSAEPEAKRPRIIGVSIDITPQEARFAKEHASIRACGGLRGLFNLGATCYLNVVVQVLFQNPLIRGWFLSGGHSANRCLVGRNKLKDTHQHENITNDNTSFNSNSSINKNGENIKAQTANLSSLASTTSNRNLCIACDLYGLLLQFYSGESTPIGCPKLLYTLWNLRPELSGYGQQDAHECFIAILDELHKCITTNTINPQIPEKLNSTSLDPPIEVPPLFTKQEPFNIITNPFPCNCIIHQAFGGVLQSTVVCSGCGNVTVSNDPVLDLSLDFRQNTRKNIIKKLALGSSSKNLSGSTFDSFVSPTPTESLAEEFNKNKSDGSTQKRELEAQIREKELFGNMLDIDRELRKSQIHSPKPGIKLESNTRFGDRRSPAPVSNDSIIKDYSYFSGLHSLQKSLEQFTLPETLPPGTYNCGNCESSNVFATKQFSIKQLPPILSFQIKRFNHGFSSSSKINDYMHLPIYLDMTPYTTNGLNSTSNFPNTSSSNTVLEGSYLSSYISLHEKRAFSENSPTTDVAGQSILSGRAELTNTTIIPSTTAIPGNLGMHLNLNRKKPETSKINPACQYQLFAVVNHTGALDTGHYTLYSQHRNQWFRFDDSVISFADLGDVLELNEESRALKGGASKGSAYMAFYIKQTLDYNDPPSSVESNVLQNQPLSSLLSPLSANSYSKNFNSSIQFDPNAPLKNSIVGFSNSKTNDKIGGINSLKSKKYKKYIDKKHSSKNDISNSSFLTNMLSSGNLKDNKKDKKFLDLNSENSSSDSSDSSSDIPMQTKSLATNLLINKLMGKNSNTSSSSPFQNNKYSTGSMSNNKKSEFKNPKSVNITKSKLNKHNNPTFKISLKSSSFLNSNKNLNKKKDPTPSNKFHHSLSANINKMSSLQDTNSSTKEKKTIPTKDFEKGTIQNNTLEFGILQISGSNNLDSDARLNSMSLNESISGNSNHSTPEHLNKSDSIYIHEYSEDTRNLIKSEDRNQQNHPKSENNISKQTNLNLDQAIASIPHIQKTKQNSTLDSSEIHSAGPEKIKNNENKMNSPVFNKGVDKETSMFINKQEGLEYISLAKTASKSPQHKEKDSIYTTMDKNLKGTFMKRPFDQSQSKSSDNYVKLKSDIQKPGNEAEDLNTTTQNTVKNTHNPSSQASSSAAFKNPAGASAIENRIKTDSLKYLQLKKAKLPQAVMKSENAENSLQNFDGDESSKGDFGVLFGSSSDTD</sequence>
<dbReference type="PROSITE" id="PS00973">
    <property type="entry name" value="USP_2"/>
    <property type="match status" value="1"/>
</dbReference>
<dbReference type="PANTHER" id="PTHR24006">
    <property type="entry name" value="UBIQUITIN CARBOXYL-TERMINAL HYDROLASE"/>
    <property type="match status" value="1"/>
</dbReference>
<dbReference type="SUPFAM" id="SSF54001">
    <property type="entry name" value="Cysteine proteinases"/>
    <property type="match status" value="1"/>
</dbReference>
<reference evidence="8 9" key="1">
    <citation type="journal article" date="2018" name="MBio">
        <title>Comparative Genomics Reveals the Core Gene Toolbox for the Fungus-Insect Symbiosis.</title>
        <authorList>
            <person name="Wang Y."/>
            <person name="Stata M."/>
            <person name="Wang W."/>
            <person name="Stajich J.E."/>
            <person name="White M.M."/>
            <person name="Moncalvo J.M."/>
        </authorList>
    </citation>
    <scope>NUCLEOTIDE SEQUENCE [LARGE SCALE GENOMIC DNA]</scope>
    <source>
        <strain evidence="8 9">SC-DP-2</strain>
    </source>
</reference>
<feature type="domain" description="USP" evidence="6">
    <location>
        <begin position="281"/>
        <end position="880"/>
    </location>
</feature>
<evidence type="ECO:0000313" key="8">
    <source>
        <dbReference type="EMBL" id="PVV02067.1"/>
    </source>
</evidence>
<feature type="compositionally biased region" description="Polar residues" evidence="5">
    <location>
        <begin position="1032"/>
        <end position="1055"/>
    </location>
</feature>
<dbReference type="Gene3D" id="3.90.70.10">
    <property type="entry name" value="Cysteine proteinases"/>
    <property type="match status" value="1"/>
</dbReference>
<evidence type="ECO:0000256" key="4">
    <source>
        <dbReference type="PROSITE-ProRule" id="PRU00502"/>
    </source>
</evidence>
<feature type="compositionally biased region" description="Polar residues" evidence="5">
    <location>
        <begin position="84"/>
        <end position="118"/>
    </location>
</feature>
<dbReference type="InterPro" id="IPR028889">
    <property type="entry name" value="USP"/>
</dbReference>
<name>A0A2T9ZC06_9FUNG</name>
<dbReference type="SMART" id="SM00290">
    <property type="entry name" value="ZnF_UBP"/>
    <property type="match status" value="1"/>
</dbReference>
<dbReference type="PANTHER" id="PTHR24006:SF937">
    <property type="entry name" value="UBIQUITIN CARBOXYL-TERMINAL HYDROLASE"/>
    <property type="match status" value="1"/>
</dbReference>
<dbReference type="GO" id="GO:0004843">
    <property type="term" value="F:cysteine-type deubiquitinase activity"/>
    <property type="evidence" value="ECO:0007669"/>
    <property type="project" value="InterPro"/>
</dbReference>
<keyword evidence="2 4" id="KW-0863">Zinc-finger</keyword>
<dbReference type="PROSITE" id="PS51257">
    <property type="entry name" value="PROKAR_LIPOPROTEIN"/>
    <property type="match status" value="1"/>
</dbReference>
<keyword evidence="9" id="KW-1185">Reference proteome</keyword>
<dbReference type="GO" id="GO:0008270">
    <property type="term" value="F:zinc ion binding"/>
    <property type="evidence" value="ECO:0007669"/>
    <property type="project" value="UniProtKB-KW"/>
</dbReference>
<feature type="region of interest" description="Disordered" evidence="5">
    <location>
        <begin position="1248"/>
        <end position="1280"/>
    </location>
</feature>
<evidence type="ECO:0000256" key="5">
    <source>
        <dbReference type="SAM" id="MobiDB-lite"/>
    </source>
</evidence>
<feature type="domain" description="UBP-type" evidence="7">
    <location>
        <begin position="110"/>
        <end position="240"/>
    </location>
</feature>
<protein>
    <submittedName>
        <fullName evidence="8">Uncharacterized protein</fullName>
    </submittedName>
</protein>
<dbReference type="SUPFAM" id="SSF57850">
    <property type="entry name" value="RING/U-box"/>
    <property type="match status" value="1"/>
</dbReference>
<evidence type="ECO:0000259" key="6">
    <source>
        <dbReference type="PROSITE" id="PS50235"/>
    </source>
</evidence>
<dbReference type="Pfam" id="PF00443">
    <property type="entry name" value="UCH"/>
    <property type="match status" value="1"/>
</dbReference>
<gene>
    <name evidence="8" type="ORF">BB560_003487</name>
</gene>
<feature type="compositionally biased region" description="Basic and acidic residues" evidence="5">
    <location>
        <begin position="119"/>
        <end position="129"/>
    </location>
</feature>
<dbReference type="InterPro" id="IPR001394">
    <property type="entry name" value="Peptidase_C19_UCH"/>
</dbReference>
<keyword evidence="1" id="KW-0479">Metal-binding</keyword>
<feature type="region of interest" description="Disordered" evidence="5">
    <location>
        <begin position="1417"/>
        <end position="1453"/>
    </location>
</feature>